<dbReference type="OrthoDB" id="448399at2759"/>
<evidence type="ECO:0000256" key="1">
    <source>
        <dbReference type="ARBA" id="ARBA00022723"/>
    </source>
</evidence>
<dbReference type="PANTHER" id="PTHR23111:SF23">
    <property type="entry name" value="RAN BP2_NZF ZINC FINGER-LIKE SUPERFAMILY PROTEIN"/>
    <property type="match status" value="1"/>
</dbReference>
<keyword evidence="2 4" id="KW-0863">Zinc-finger</keyword>
<keyword evidence="3" id="KW-0862">Zinc</keyword>
<dbReference type="Gene3D" id="4.10.1060.10">
    <property type="entry name" value="Zinc finger, RanBP2-type"/>
    <property type="match status" value="3"/>
</dbReference>
<evidence type="ECO:0000313" key="8">
    <source>
        <dbReference type="Proteomes" id="UP000541444"/>
    </source>
</evidence>
<dbReference type="GO" id="GO:0008270">
    <property type="term" value="F:zinc ion binding"/>
    <property type="evidence" value="ECO:0007669"/>
    <property type="project" value="UniProtKB-KW"/>
</dbReference>
<dbReference type="PROSITE" id="PS01358">
    <property type="entry name" value="ZF_RANBP2_1"/>
    <property type="match status" value="2"/>
</dbReference>
<dbReference type="InterPro" id="IPR001876">
    <property type="entry name" value="Znf_RanBP2"/>
</dbReference>
<feature type="domain" description="RanBP2-type" evidence="6">
    <location>
        <begin position="306"/>
        <end position="335"/>
    </location>
</feature>
<proteinExistence type="predicted"/>
<gene>
    <name evidence="7" type="ORF">GIB67_020914</name>
</gene>
<dbReference type="Proteomes" id="UP000541444">
    <property type="component" value="Unassembled WGS sequence"/>
</dbReference>
<keyword evidence="1" id="KW-0479">Metal-binding</keyword>
<dbReference type="GO" id="GO:0005737">
    <property type="term" value="C:cytoplasm"/>
    <property type="evidence" value="ECO:0007669"/>
    <property type="project" value="TreeGrafter"/>
</dbReference>
<dbReference type="SMART" id="SM00547">
    <property type="entry name" value="ZnF_RBZ"/>
    <property type="match status" value="3"/>
</dbReference>
<dbReference type="Pfam" id="PF00641">
    <property type="entry name" value="Zn_ribbon_RanBP"/>
    <property type="match status" value="2"/>
</dbReference>
<feature type="region of interest" description="Disordered" evidence="5">
    <location>
        <begin position="425"/>
        <end position="449"/>
    </location>
</feature>
<accession>A0A7J7M7F8</accession>
<feature type="compositionally biased region" description="Acidic residues" evidence="5">
    <location>
        <begin position="378"/>
        <end position="393"/>
    </location>
</feature>
<evidence type="ECO:0000256" key="5">
    <source>
        <dbReference type="SAM" id="MobiDB-lite"/>
    </source>
</evidence>
<feature type="region of interest" description="Disordered" evidence="5">
    <location>
        <begin position="34"/>
        <end position="60"/>
    </location>
</feature>
<dbReference type="SUPFAM" id="SSF90209">
    <property type="entry name" value="Ran binding protein zinc finger-like"/>
    <property type="match status" value="3"/>
</dbReference>
<feature type="compositionally biased region" description="Polar residues" evidence="5">
    <location>
        <begin position="583"/>
        <end position="596"/>
    </location>
</feature>
<dbReference type="InterPro" id="IPR036443">
    <property type="entry name" value="Znf_RanBP2_sf"/>
</dbReference>
<feature type="domain" description="RanBP2-type" evidence="6">
    <location>
        <begin position="339"/>
        <end position="368"/>
    </location>
</feature>
<comment type="caution">
    <text evidence="7">The sequence shown here is derived from an EMBL/GenBank/DDBJ whole genome shotgun (WGS) entry which is preliminary data.</text>
</comment>
<feature type="compositionally biased region" description="Basic and acidic residues" evidence="5">
    <location>
        <begin position="440"/>
        <end position="449"/>
    </location>
</feature>
<dbReference type="GO" id="GO:0003729">
    <property type="term" value="F:mRNA binding"/>
    <property type="evidence" value="ECO:0007669"/>
    <property type="project" value="TreeGrafter"/>
</dbReference>
<sequence length="648" mass="73905">MYHHHPKIFSKSYGCLLHFPKFISSFSNLRSPNQTLASDSGLDQELPPPKPHENRGRESILNHSCTSELSSVKLSRPWPEWTALLDHLSVKGFYDDNELGTKESNHIRTACLSLARHRFDIIPYFSHKDIQVIVESGCPSIDRKVVNSGKRLRARVGLDEKNVCSSCYLRGRCDRAYVKACKDESGRTVDVMRILLTYGLDTVSGLAENKSYVNERVEDSVRRLLSEMVKFTIKEYNSDRPRNIVLSRESSIEKGEMDSPIQEGDWVCPKCKFVNFARNIKCLSCDQFPQERFEEFWEDQDHLPMKKGDWICDKCNFLNFANNTRCWRCKQKPAKRQLNPGEWECDSCNYINFKRNMICLKCNWKRPKAKSSYNEDAQSPDEDTFSWSSEEDGDNNSDMIFPDFPIVGGKSVISQNSQAREKWKSQMMSNGSKQISSKESIQKKERSRDNRVHTYTKKLGCGAPERKGHPQDKDKSVQVLEDAEFLDETDDAGLHWTEAVFTCLVRAWVTASVQTVGRTKGFTFYQKENDAHKIYQGLNGSNDFKHREAYKILAREPRWANLRDDGLNHAGNIPRNVARRTSDNSSPGNLVGSNNLLEDPDSPPAHQIAGQNSELDGSLYEGGSSPLAKNSLEKPCNTKGIGWCCCIW</sequence>
<dbReference type="PANTHER" id="PTHR23111">
    <property type="entry name" value="ZINC FINGER PROTEIN"/>
    <property type="match status" value="1"/>
</dbReference>
<feature type="region of interest" description="Disordered" evidence="5">
    <location>
        <begin position="570"/>
        <end position="622"/>
    </location>
</feature>
<feature type="compositionally biased region" description="Basic and acidic residues" evidence="5">
    <location>
        <begin position="50"/>
        <end position="60"/>
    </location>
</feature>
<protein>
    <recommendedName>
        <fullName evidence="6">RanBP2-type domain-containing protein</fullName>
    </recommendedName>
</protein>
<feature type="domain" description="RanBP2-type" evidence="6">
    <location>
        <begin position="262"/>
        <end position="291"/>
    </location>
</feature>
<evidence type="ECO:0000256" key="4">
    <source>
        <dbReference type="PROSITE-ProRule" id="PRU00322"/>
    </source>
</evidence>
<dbReference type="AlphaFoldDB" id="A0A7J7M7F8"/>
<evidence type="ECO:0000256" key="2">
    <source>
        <dbReference type="ARBA" id="ARBA00022771"/>
    </source>
</evidence>
<dbReference type="PROSITE" id="PS50199">
    <property type="entry name" value="ZF_RANBP2_2"/>
    <property type="match status" value="3"/>
</dbReference>
<reference evidence="7 8" key="1">
    <citation type="journal article" date="2020" name="IScience">
        <title>Genome Sequencing of the Endangered Kingdonia uniflora (Circaeasteraceae, Ranunculales) Reveals Potential Mechanisms of Evolutionary Specialization.</title>
        <authorList>
            <person name="Sun Y."/>
            <person name="Deng T."/>
            <person name="Zhang A."/>
            <person name="Moore M.J."/>
            <person name="Landis J.B."/>
            <person name="Lin N."/>
            <person name="Zhang H."/>
            <person name="Zhang X."/>
            <person name="Huang J."/>
            <person name="Zhang X."/>
            <person name="Sun H."/>
            <person name="Wang H."/>
        </authorList>
    </citation>
    <scope>NUCLEOTIDE SEQUENCE [LARGE SCALE GENOMIC DNA]</scope>
    <source>
        <strain evidence="7">TB1705</strain>
        <tissue evidence="7">Leaf</tissue>
    </source>
</reference>
<keyword evidence="8" id="KW-1185">Reference proteome</keyword>
<evidence type="ECO:0000256" key="3">
    <source>
        <dbReference type="ARBA" id="ARBA00022833"/>
    </source>
</evidence>
<evidence type="ECO:0000313" key="7">
    <source>
        <dbReference type="EMBL" id="KAF6150831.1"/>
    </source>
</evidence>
<organism evidence="7 8">
    <name type="scientific">Kingdonia uniflora</name>
    <dbReference type="NCBI Taxonomy" id="39325"/>
    <lineage>
        <taxon>Eukaryota</taxon>
        <taxon>Viridiplantae</taxon>
        <taxon>Streptophyta</taxon>
        <taxon>Embryophyta</taxon>
        <taxon>Tracheophyta</taxon>
        <taxon>Spermatophyta</taxon>
        <taxon>Magnoliopsida</taxon>
        <taxon>Ranunculales</taxon>
        <taxon>Circaeasteraceae</taxon>
        <taxon>Kingdonia</taxon>
    </lineage>
</organism>
<name>A0A7J7M7F8_9MAGN</name>
<feature type="region of interest" description="Disordered" evidence="5">
    <location>
        <begin position="371"/>
        <end position="393"/>
    </location>
</feature>
<dbReference type="EMBL" id="JACGCM010001726">
    <property type="protein sequence ID" value="KAF6150831.1"/>
    <property type="molecule type" value="Genomic_DNA"/>
</dbReference>
<evidence type="ECO:0000259" key="6">
    <source>
        <dbReference type="PROSITE" id="PS50199"/>
    </source>
</evidence>